<dbReference type="GO" id="GO:0061909">
    <property type="term" value="P:autophagosome-lysosome fusion"/>
    <property type="evidence" value="ECO:0007669"/>
    <property type="project" value="TreeGrafter"/>
</dbReference>
<evidence type="ECO:0000313" key="5">
    <source>
        <dbReference type="Proteomes" id="UP001153620"/>
    </source>
</evidence>
<dbReference type="InterPro" id="IPR055472">
    <property type="entry name" value="DUF7044"/>
</dbReference>
<gene>
    <name evidence="4" type="ORF">CHIRRI_LOCUS12788</name>
</gene>
<protein>
    <submittedName>
        <fullName evidence="4">Uncharacterized protein</fullName>
    </submittedName>
</protein>
<dbReference type="Proteomes" id="UP001153620">
    <property type="component" value="Chromosome 3"/>
</dbReference>
<dbReference type="EMBL" id="OU895879">
    <property type="protein sequence ID" value="CAG9809971.1"/>
    <property type="molecule type" value="Genomic_DNA"/>
</dbReference>
<evidence type="ECO:0000259" key="1">
    <source>
        <dbReference type="Pfam" id="PF23069"/>
    </source>
</evidence>
<dbReference type="InterPro" id="IPR055471">
    <property type="entry name" value="DUF7043"/>
</dbReference>
<evidence type="ECO:0000259" key="2">
    <source>
        <dbReference type="Pfam" id="PF23070"/>
    </source>
</evidence>
<dbReference type="Pfam" id="PF23071">
    <property type="entry name" value="DUF7044"/>
    <property type="match status" value="1"/>
</dbReference>
<dbReference type="AlphaFoldDB" id="A0A9N9S801"/>
<name>A0A9N9S801_9DIPT</name>
<reference evidence="4" key="2">
    <citation type="submission" date="2022-10" db="EMBL/GenBank/DDBJ databases">
        <authorList>
            <consortium name="ENA_rothamsted_submissions"/>
            <consortium name="culmorum"/>
            <person name="King R."/>
        </authorList>
    </citation>
    <scope>NUCLEOTIDE SEQUENCE</scope>
</reference>
<feature type="domain" description="DUF7042" evidence="1">
    <location>
        <begin position="173"/>
        <end position="307"/>
    </location>
</feature>
<dbReference type="PANTHER" id="PTHR22255">
    <property type="entry name" value="LP06548P"/>
    <property type="match status" value="1"/>
</dbReference>
<dbReference type="Pfam" id="PF23070">
    <property type="entry name" value="DUF7043"/>
    <property type="match status" value="1"/>
</dbReference>
<reference evidence="4" key="1">
    <citation type="submission" date="2022-01" db="EMBL/GenBank/DDBJ databases">
        <authorList>
            <person name="King R."/>
        </authorList>
    </citation>
    <scope>NUCLEOTIDE SEQUENCE</scope>
</reference>
<dbReference type="InterPro" id="IPR055470">
    <property type="entry name" value="DUF7042"/>
</dbReference>
<sequence length="649" mass="73408">MKKKNISEQSNDEKLDSHFLRTRKAKDGATSTNCVFPSQWNGSWFQSGEQQLITFSGSAMSSRGRCVASDGDKFLLVNEKNTDCKRCVVIYEKHPNVLQYKESECELEQNNKPSSAAISSVIRSDYNTDSRYQGTDQYIDLEAARDMLQFYCEQIPGDATLHSLFKIDSEPVKCPAPLKGQFAFTYSRGNGECKSPVSKIKSCTEDTRMMLNFQACPDVEGTESTVEELTCLATWKDGNAHYIVGTLSHSRATSNEERFRCFVYEKINANSKHAGSKDVEYRLAQSGDATCTGLENPEFGSRIMTLKRFGPAERCDFPKWFKEPKHWHSLNGELSYNVHQKPDGTIHITKEKPTQRLESRAVCEQINKQTANETIMVVEQTTGCNTGFLCLVIYRRDTHVVELQIGNITSRLEDACAPEKFDASRTPFTTLLAASSETEECPLSGSSFSIIGPLGPPYMMSRHKRNGSKQHHHILHDPAPSYKNQRHDVLSFRNADMFEHNLHMHDRFNSQRHRRDLSKCSNAHKQKRRLSIGCSRDDIIEVHPQCSETGDEEYLCHGSWTENDTTFIIARHAGTKHGVCISFKPSTTTDSSISAQLIVGDSCYREAMSLEIPEHHLISNVTGIAHMYMNSLKGASKRQQEVVKMMREW</sequence>
<accession>A0A9N9S801</accession>
<keyword evidence="5" id="KW-1185">Reference proteome</keyword>
<dbReference type="Pfam" id="PF23069">
    <property type="entry name" value="DUF7042"/>
    <property type="match status" value="1"/>
</dbReference>
<dbReference type="PANTHER" id="PTHR22255:SF9">
    <property type="entry name" value="LP06548P"/>
    <property type="match status" value="1"/>
</dbReference>
<organism evidence="4 5">
    <name type="scientific">Chironomus riparius</name>
    <dbReference type="NCBI Taxonomy" id="315576"/>
    <lineage>
        <taxon>Eukaryota</taxon>
        <taxon>Metazoa</taxon>
        <taxon>Ecdysozoa</taxon>
        <taxon>Arthropoda</taxon>
        <taxon>Hexapoda</taxon>
        <taxon>Insecta</taxon>
        <taxon>Pterygota</taxon>
        <taxon>Neoptera</taxon>
        <taxon>Endopterygota</taxon>
        <taxon>Diptera</taxon>
        <taxon>Nematocera</taxon>
        <taxon>Chironomoidea</taxon>
        <taxon>Chironomidae</taxon>
        <taxon>Chironominae</taxon>
        <taxon>Chironomus</taxon>
    </lineage>
</organism>
<evidence type="ECO:0000313" key="4">
    <source>
        <dbReference type="EMBL" id="CAG9809971.1"/>
    </source>
</evidence>
<proteinExistence type="predicted"/>
<evidence type="ECO:0000259" key="3">
    <source>
        <dbReference type="Pfam" id="PF23071"/>
    </source>
</evidence>
<feature type="domain" description="DUF7043" evidence="2">
    <location>
        <begin position="312"/>
        <end position="424"/>
    </location>
</feature>
<feature type="domain" description="DUF7044" evidence="3">
    <location>
        <begin position="33"/>
        <end position="110"/>
    </location>
</feature>
<dbReference type="OrthoDB" id="9979716at2759"/>